<dbReference type="EMBL" id="AP022612">
    <property type="protein sequence ID" value="BBZ36476.1"/>
    <property type="molecule type" value="Genomic_DNA"/>
</dbReference>
<dbReference type="GO" id="GO:0030170">
    <property type="term" value="F:pyridoxal phosphate binding"/>
    <property type="evidence" value="ECO:0007669"/>
    <property type="project" value="InterPro"/>
</dbReference>
<dbReference type="AlphaFoldDB" id="A0A7I7Y494"/>
<keyword evidence="4" id="KW-0032">Aminotransferase</keyword>
<keyword evidence="2 3" id="KW-0663">Pyridoxal phosphate</keyword>
<dbReference type="PANTHER" id="PTHR45688">
    <property type="match status" value="1"/>
</dbReference>
<evidence type="ECO:0000256" key="1">
    <source>
        <dbReference type="ARBA" id="ARBA00008954"/>
    </source>
</evidence>
<dbReference type="PROSITE" id="PS00600">
    <property type="entry name" value="AA_TRANSFER_CLASS_3"/>
    <property type="match status" value="1"/>
</dbReference>
<dbReference type="PANTHER" id="PTHR45688:SF13">
    <property type="entry name" value="ALANINE--GLYOXYLATE AMINOTRANSFERASE 2-LIKE"/>
    <property type="match status" value="1"/>
</dbReference>
<protein>
    <submittedName>
        <fullName evidence="4">Aminotransferase</fullName>
    </submittedName>
</protein>
<reference evidence="4" key="2">
    <citation type="submission" date="2020-02" db="EMBL/GenBank/DDBJ databases">
        <authorList>
            <person name="Matsumoto Y."/>
            <person name="Motooka D."/>
            <person name="Nakamura S."/>
        </authorList>
    </citation>
    <scope>NUCLEOTIDE SEQUENCE</scope>
    <source>
        <strain evidence="4">JCM 13671</strain>
    </source>
</reference>
<dbReference type="GO" id="GO:0008483">
    <property type="term" value="F:transaminase activity"/>
    <property type="evidence" value="ECO:0007669"/>
    <property type="project" value="UniProtKB-KW"/>
</dbReference>
<evidence type="ECO:0000313" key="4">
    <source>
        <dbReference type="EMBL" id="BBZ36476.1"/>
    </source>
</evidence>
<dbReference type="Pfam" id="PF00202">
    <property type="entry name" value="Aminotran_3"/>
    <property type="match status" value="1"/>
</dbReference>
<evidence type="ECO:0000313" key="5">
    <source>
        <dbReference type="Proteomes" id="UP000466931"/>
    </source>
</evidence>
<accession>A0A7I7Y494</accession>
<dbReference type="CDD" id="cd00610">
    <property type="entry name" value="OAT_like"/>
    <property type="match status" value="1"/>
</dbReference>
<proteinExistence type="inferred from homology"/>
<dbReference type="InterPro" id="IPR015424">
    <property type="entry name" value="PyrdxlP-dep_Trfase"/>
</dbReference>
<dbReference type="Proteomes" id="UP000466931">
    <property type="component" value="Chromosome"/>
</dbReference>
<evidence type="ECO:0000256" key="2">
    <source>
        <dbReference type="ARBA" id="ARBA00022898"/>
    </source>
</evidence>
<dbReference type="Gene3D" id="3.40.640.10">
    <property type="entry name" value="Type I PLP-dependent aspartate aminotransferase-like (Major domain)"/>
    <property type="match status" value="1"/>
</dbReference>
<organism evidence="4 5">
    <name type="scientific">Mycolicibacterium confluentis</name>
    <dbReference type="NCBI Taxonomy" id="28047"/>
    <lineage>
        <taxon>Bacteria</taxon>
        <taxon>Bacillati</taxon>
        <taxon>Actinomycetota</taxon>
        <taxon>Actinomycetes</taxon>
        <taxon>Mycobacteriales</taxon>
        <taxon>Mycobacteriaceae</taxon>
        <taxon>Mycolicibacterium</taxon>
    </lineage>
</organism>
<dbReference type="SUPFAM" id="SSF53383">
    <property type="entry name" value="PLP-dependent transferases"/>
    <property type="match status" value="1"/>
</dbReference>
<dbReference type="InterPro" id="IPR005814">
    <property type="entry name" value="Aminotrans_3"/>
</dbReference>
<dbReference type="Gene3D" id="3.90.1150.10">
    <property type="entry name" value="Aspartate Aminotransferase, domain 1"/>
    <property type="match status" value="1"/>
</dbReference>
<reference evidence="4" key="1">
    <citation type="journal article" date="2019" name="Emerg. Microbes Infect.">
        <title>Comprehensive subspecies identification of 175 nontuberculous mycobacteria species based on 7547 genomic profiles.</title>
        <authorList>
            <person name="Matsumoto Y."/>
            <person name="Kinjo T."/>
            <person name="Motooka D."/>
            <person name="Nabeya D."/>
            <person name="Jung N."/>
            <person name="Uechi K."/>
            <person name="Horii T."/>
            <person name="Iida T."/>
            <person name="Fujita J."/>
            <person name="Nakamura S."/>
        </authorList>
    </citation>
    <scope>NUCLEOTIDE SEQUENCE [LARGE SCALE GENOMIC DNA]</scope>
    <source>
        <strain evidence="4">JCM 13671</strain>
    </source>
</reference>
<dbReference type="PIRSF" id="PIRSF000521">
    <property type="entry name" value="Transaminase_4ab_Lys_Orn"/>
    <property type="match status" value="1"/>
</dbReference>
<name>A0A7I7Y494_9MYCO</name>
<evidence type="ECO:0000256" key="3">
    <source>
        <dbReference type="RuleBase" id="RU003560"/>
    </source>
</evidence>
<keyword evidence="4" id="KW-0808">Transferase</keyword>
<keyword evidence="5" id="KW-1185">Reference proteome</keyword>
<dbReference type="InterPro" id="IPR015422">
    <property type="entry name" value="PyrdxlP-dep_Trfase_small"/>
</dbReference>
<dbReference type="InterPro" id="IPR015421">
    <property type="entry name" value="PyrdxlP-dep_Trfase_major"/>
</dbReference>
<sequence>MTPPPSVNSSRAPMVNGFDPADVDRLDPQVAELIQRRSKVFGPGYRLFYREPPEFVRGEAAHLFDADGNDYLDVYNNVPCVGHCHPHVVEAVHRQMQTLNTNTRYVQRAVVEYAERLVAKFPSELTRATFTCTGSEANDLALRLAKYVTGNEGVIVTEGAYHGLTTEVAAISPSLGTGTPLGRHVRVVAAPDRRTAPDGDLAAEMRRRVRAAIADLHRHGYRLAAFVADSIFSSDGVFADPVGFLQPIVEEVHAAGGLYIADEVQPGFCRTGQSWWGFQRHRIVPDIVTIGKPMGNGIPIAAAIFRPELIEEFDRNVRYFNTFGGNTVSIAAAGAVLDVLESEGLLSHADEVGQVLRGSLEGLIDGHSTLAEVRGAGLFIGVDVVDGAGEPDPVGAADIVNSLRDRRILISASGLHGNVLKIRPPLVFNDADADRFLTEFAAVIDGRD</sequence>
<dbReference type="OrthoDB" id="9801834at2"/>
<gene>
    <name evidence="4" type="ORF">MCNF_50810</name>
</gene>
<dbReference type="InterPro" id="IPR049704">
    <property type="entry name" value="Aminotrans_3_PPA_site"/>
</dbReference>
<comment type="similarity">
    <text evidence="1 3">Belongs to the class-III pyridoxal-phosphate-dependent aminotransferase family.</text>
</comment>